<keyword evidence="6 14" id="KW-0686">Riboflavin biosynthesis</keyword>
<feature type="domain" description="CMP/dCMP-type deaminase" evidence="15">
    <location>
        <begin position="2"/>
        <end position="124"/>
    </location>
</feature>
<proteinExistence type="inferred from homology"/>
<evidence type="ECO:0000256" key="4">
    <source>
        <dbReference type="ARBA" id="ARBA00005259"/>
    </source>
</evidence>
<dbReference type="Pfam" id="PF01872">
    <property type="entry name" value="RibD_C"/>
    <property type="match status" value="1"/>
</dbReference>
<dbReference type="SUPFAM" id="SSF53927">
    <property type="entry name" value="Cytidine deaminase-like"/>
    <property type="match status" value="1"/>
</dbReference>
<evidence type="ECO:0000256" key="9">
    <source>
        <dbReference type="ARBA" id="ARBA00022857"/>
    </source>
</evidence>
<dbReference type="Proteomes" id="UP001236559">
    <property type="component" value="Unassembled WGS sequence"/>
</dbReference>
<comment type="caution">
    <text evidence="16">The sequence shown here is derived from an EMBL/GenBank/DDBJ whole genome shotgun (WGS) entry which is preliminary data.</text>
</comment>
<keyword evidence="14 16" id="KW-0378">Hydrolase</keyword>
<dbReference type="RefSeq" id="WP_307494991.1">
    <property type="nucleotide sequence ID" value="NZ_JAUSTN010000003.1"/>
</dbReference>
<comment type="catalytic activity">
    <reaction evidence="13 14">
        <text>2,5-diamino-6-hydroxy-4-(5-phosphoribosylamino)-pyrimidine + H2O + H(+) = 5-amino-6-(5-phospho-D-ribosylamino)uracil + NH4(+)</text>
        <dbReference type="Rhea" id="RHEA:21868"/>
        <dbReference type="ChEBI" id="CHEBI:15377"/>
        <dbReference type="ChEBI" id="CHEBI:15378"/>
        <dbReference type="ChEBI" id="CHEBI:28938"/>
        <dbReference type="ChEBI" id="CHEBI:58453"/>
        <dbReference type="ChEBI" id="CHEBI:58614"/>
        <dbReference type="EC" id="3.5.4.26"/>
    </reaction>
</comment>
<keyword evidence="10 14" id="KW-0560">Oxidoreductase</keyword>
<dbReference type="NCBIfam" id="TIGR00326">
    <property type="entry name" value="eubact_ribD"/>
    <property type="match status" value="1"/>
</dbReference>
<dbReference type="InterPro" id="IPR011549">
    <property type="entry name" value="RibD_C"/>
</dbReference>
<evidence type="ECO:0000256" key="3">
    <source>
        <dbReference type="ARBA" id="ARBA00004910"/>
    </source>
</evidence>
<evidence type="ECO:0000256" key="7">
    <source>
        <dbReference type="ARBA" id="ARBA00022723"/>
    </source>
</evidence>
<dbReference type="InterPro" id="IPR016193">
    <property type="entry name" value="Cytidine_deaminase-like"/>
</dbReference>
<evidence type="ECO:0000256" key="10">
    <source>
        <dbReference type="ARBA" id="ARBA00023002"/>
    </source>
</evidence>
<comment type="cofactor">
    <cofactor evidence="14">
        <name>Zn(2+)</name>
        <dbReference type="ChEBI" id="CHEBI:29105"/>
    </cofactor>
    <text evidence="14">Binds 1 zinc ion.</text>
</comment>
<comment type="similarity">
    <text evidence="5 14">In the C-terminal section; belongs to the HTP reductase family.</text>
</comment>
<dbReference type="SUPFAM" id="SSF53597">
    <property type="entry name" value="Dihydrofolate reductase-like"/>
    <property type="match status" value="1"/>
</dbReference>
<dbReference type="Gene3D" id="3.40.430.10">
    <property type="entry name" value="Dihydrofolate Reductase, subunit A"/>
    <property type="match status" value="1"/>
</dbReference>
<dbReference type="NCBIfam" id="TIGR00227">
    <property type="entry name" value="ribD_Cterm"/>
    <property type="match status" value="1"/>
</dbReference>
<dbReference type="InterPro" id="IPR002125">
    <property type="entry name" value="CMP_dCMP_dom"/>
</dbReference>
<evidence type="ECO:0000256" key="6">
    <source>
        <dbReference type="ARBA" id="ARBA00022619"/>
    </source>
</evidence>
<dbReference type="Gene3D" id="3.40.140.10">
    <property type="entry name" value="Cytidine Deaminase, domain 2"/>
    <property type="match status" value="1"/>
</dbReference>
<dbReference type="GO" id="GO:0008703">
    <property type="term" value="F:5-amino-6-(5-phosphoribosylamino)uracil reductase activity"/>
    <property type="evidence" value="ECO:0007669"/>
    <property type="project" value="UniProtKB-EC"/>
</dbReference>
<evidence type="ECO:0000256" key="13">
    <source>
        <dbReference type="ARBA" id="ARBA00049886"/>
    </source>
</evidence>
<comment type="pathway">
    <text evidence="3 14">Cofactor biosynthesis; riboflavin biosynthesis; 5-amino-6-(D-ribitylamino)uracil from GTP: step 3/4.</text>
</comment>
<dbReference type="PROSITE" id="PS51747">
    <property type="entry name" value="CYT_DCMP_DEAMINASES_2"/>
    <property type="match status" value="1"/>
</dbReference>
<dbReference type="InterPro" id="IPR004794">
    <property type="entry name" value="Eubact_RibD"/>
</dbReference>
<sequence>MELDELFIKKTIELAKLGRGHTRSNPLVGCVIVKDGKIISQGYHEKFGENHAERNAILNSKVSLEGSDLYVNLEPCSHFGKTPPCTDLIIKSKIKRVVVGCLDSNEKVAGKGIQKLRDNGIEVRLGVLEDQCRDLNKKFFYFIKNKRPYVVLKTATSLDGKIATFTGNSKWISSEASRRFAHSLRNDLDGILVGINTIIKDDPSLNVRDILNPSQPNRIIVDSKLRIPLDSKLLKKDIGSKTYIYTSKNYDREVYKKLCRVENLEIVVTNSDKQVDLREMLKDLGSKNISSILLEGGGNLNFSMLSEGLVNYGYFFLAPKIIGGRDALTSVEGQGFKNLEDSIRLKNIKIDRFDEDLCIRGEICLPE</sequence>
<dbReference type="InterPro" id="IPR002734">
    <property type="entry name" value="RibDG_C"/>
</dbReference>
<evidence type="ECO:0000259" key="15">
    <source>
        <dbReference type="PROSITE" id="PS51747"/>
    </source>
</evidence>
<evidence type="ECO:0000256" key="11">
    <source>
        <dbReference type="ARBA" id="ARBA00023268"/>
    </source>
</evidence>
<evidence type="ECO:0000256" key="1">
    <source>
        <dbReference type="ARBA" id="ARBA00002151"/>
    </source>
</evidence>
<dbReference type="EC" id="1.1.1.193" evidence="14"/>
<dbReference type="EMBL" id="JAUSTN010000003">
    <property type="protein sequence ID" value="MDQ0274670.1"/>
    <property type="molecule type" value="Genomic_DNA"/>
</dbReference>
<evidence type="ECO:0000256" key="2">
    <source>
        <dbReference type="ARBA" id="ARBA00004882"/>
    </source>
</evidence>
<dbReference type="Pfam" id="PF00383">
    <property type="entry name" value="dCMP_cyt_deam_1"/>
    <property type="match status" value="1"/>
</dbReference>
<evidence type="ECO:0000256" key="14">
    <source>
        <dbReference type="PIRNR" id="PIRNR006769"/>
    </source>
</evidence>
<organism evidence="16 17">
    <name type="scientific">Peptoniphilus koenoeneniae</name>
    <dbReference type="NCBI Taxonomy" id="507751"/>
    <lineage>
        <taxon>Bacteria</taxon>
        <taxon>Bacillati</taxon>
        <taxon>Bacillota</taxon>
        <taxon>Tissierellia</taxon>
        <taxon>Tissierellales</taxon>
        <taxon>Peptoniphilaceae</taxon>
        <taxon>Peptoniphilus</taxon>
    </lineage>
</organism>
<dbReference type="PROSITE" id="PS00903">
    <property type="entry name" value="CYT_DCMP_DEAMINASES_1"/>
    <property type="match status" value="1"/>
</dbReference>
<reference evidence="16 17" key="1">
    <citation type="submission" date="2023-07" db="EMBL/GenBank/DDBJ databases">
        <title>Genomic Encyclopedia of Type Strains, Phase IV (KMG-IV): sequencing the most valuable type-strain genomes for metagenomic binning, comparative biology and taxonomic classification.</title>
        <authorList>
            <person name="Goeker M."/>
        </authorList>
    </citation>
    <scope>NUCLEOTIDE SEQUENCE [LARGE SCALE GENOMIC DNA]</scope>
    <source>
        <strain evidence="16 17">DSM 22616</strain>
    </source>
</reference>
<gene>
    <name evidence="16" type="ORF">J2S72_000687</name>
</gene>
<evidence type="ECO:0000256" key="12">
    <source>
        <dbReference type="ARBA" id="ARBA00049861"/>
    </source>
</evidence>
<name>A0ABU0AXF1_9FIRM</name>
<dbReference type="PANTHER" id="PTHR38011:SF7">
    <property type="entry name" value="2,5-DIAMINO-6-RIBOSYLAMINO-4(3H)-PYRIMIDINONE 5'-PHOSPHATE REDUCTASE"/>
    <property type="match status" value="1"/>
</dbReference>
<keyword evidence="7 14" id="KW-0479">Metal-binding</keyword>
<evidence type="ECO:0000313" key="16">
    <source>
        <dbReference type="EMBL" id="MDQ0274670.1"/>
    </source>
</evidence>
<comment type="pathway">
    <text evidence="2 14">Cofactor biosynthesis; riboflavin biosynthesis; 5-amino-6-(D-ribitylamino)uracil from GTP: step 2/4.</text>
</comment>
<dbReference type="EC" id="3.5.4.26" evidence="14"/>
<accession>A0ABU0AXF1</accession>
<keyword evidence="8 14" id="KW-0862">Zinc</keyword>
<keyword evidence="17" id="KW-1185">Reference proteome</keyword>
<evidence type="ECO:0000256" key="8">
    <source>
        <dbReference type="ARBA" id="ARBA00022833"/>
    </source>
</evidence>
<keyword evidence="11" id="KW-0511">Multifunctional enzyme</keyword>
<comment type="catalytic activity">
    <reaction evidence="12 14">
        <text>5-amino-6-(5-phospho-D-ribitylamino)uracil + NADP(+) = 5-amino-6-(5-phospho-D-ribosylamino)uracil + NADPH + H(+)</text>
        <dbReference type="Rhea" id="RHEA:17845"/>
        <dbReference type="ChEBI" id="CHEBI:15378"/>
        <dbReference type="ChEBI" id="CHEBI:57783"/>
        <dbReference type="ChEBI" id="CHEBI:58349"/>
        <dbReference type="ChEBI" id="CHEBI:58421"/>
        <dbReference type="ChEBI" id="CHEBI:58453"/>
        <dbReference type="EC" id="1.1.1.193"/>
    </reaction>
</comment>
<evidence type="ECO:0000256" key="5">
    <source>
        <dbReference type="ARBA" id="ARBA00007417"/>
    </source>
</evidence>
<dbReference type="CDD" id="cd01284">
    <property type="entry name" value="Riboflavin_deaminase-reductase"/>
    <property type="match status" value="1"/>
</dbReference>
<keyword evidence="9 14" id="KW-0521">NADP</keyword>
<dbReference type="PIRSF" id="PIRSF006769">
    <property type="entry name" value="RibD"/>
    <property type="match status" value="1"/>
</dbReference>
<dbReference type="GO" id="GO:0008835">
    <property type="term" value="F:diaminohydroxyphosphoribosylaminopyrimidine deaminase activity"/>
    <property type="evidence" value="ECO:0007669"/>
    <property type="project" value="UniProtKB-EC"/>
</dbReference>
<dbReference type="InterPro" id="IPR016192">
    <property type="entry name" value="APOBEC/CMP_deaminase_Zn-bd"/>
</dbReference>
<dbReference type="InterPro" id="IPR024072">
    <property type="entry name" value="DHFR-like_dom_sf"/>
</dbReference>
<dbReference type="InterPro" id="IPR050765">
    <property type="entry name" value="Riboflavin_Biosynth_HTPR"/>
</dbReference>
<comment type="function">
    <text evidence="1 14">Converts 2,5-diamino-6-(ribosylamino)-4(3h)-pyrimidinone 5'-phosphate into 5-amino-6-(ribosylamino)-2,4(1h,3h)-pyrimidinedione 5'-phosphate.</text>
</comment>
<protein>
    <recommendedName>
        <fullName evidence="14">Riboflavin biosynthesis protein RibD</fullName>
    </recommendedName>
    <domain>
        <recommendedName>
            <fullName evidence="14">Diaminohydroxyphosphoribosylaminopyrimidine deaminase</fullName>
            <shortName evidence="14">DRAP deaminase</shortName>
            <ecNumber evidence="14">3.5.4.26</ecNumber>
        </recommendedName>
        <alternativeName>
            <fullName evidence="14">Riboflavin-specific deaminase</fullName>
        </alternativeName>
    </domain>
    <domain>
        <recommendedName>
            <fullName evidence="14">5-amino-6-(5-phosphoribosylamino)uracil reductase</fullName>
            <ecNumber evidence="14">1.1.1.193</ecNumber>
        </recommendedName>
        <alternativeName>
            <fullName evidence="14">HTP reductase</fullName>
        </alternativeName>
    </domain>
</protein>
<evidence type="ECO:0000313" key="17">
    <source>
        <dbReference type="Proteomes" id="UP001236559"/>
    </source>
</evidence>
<comment type="similarity">
    <text evidence="4 14">In the N-terminal section; belongs to the cytidine and deoxycytidylate deaminase family.</text>
</comment>
<dbReference type="PANTHER" id="PTHR38011">
    <property type="entry name" value="DIHYDROFOLATE REDUCTASE FAMILY PROTEIN (AFU_ORTHOLOGUE AFUA_8G06820)"/>
    <property type="match status" value="1"/>
</dbReference>